<organism evidence="2 3">
    <name type="scientific">Aspergillus neoniger (strain CBS 115656)</name>
    <dbReference type="NCBI Taxonomy" id="1448310"/>
    <lineage>
        <taxon>Eukaryota</taxon>
        <taxon>Fungi</taxon>
        <taxon>Dikarya</taxon>
        <taxon>Ascomycota</taxon>
        <taxon>Pezizomycotina</taxon>
        <taxon>Eurotiomycetes</taxon>
        <taxon>Eurotiomycetidae</taxon>
        <taxon>Eurotiales</taxon>
        <taxon>Aspergillaceae</taxon>
        <taxon>Aspergillus</taxon>
        <taxon>Aspergillus subgen. Circumdati</taxon>
    </lineage>
</organism>
<evidence type="ECO:0000256" key="1">
    <source>
        <dbReference type="SAM" id="Phobius"/>
    </source>
</evidence>
<sequence>MLENPIKGDPTGRGISAHLPLFFRPAGARISPDSCRRMAINPLSGFLETIFVILPLLGRIMLDKQTESLPLVEERPLLHQPPHQYRRSILHFFTSAGLLLLSIYALFPVKAVALQPLPATVVGYTI</sequence>
<keyword evidence="1" id="KW-1133">Transmembrane helix</keyword>
<dbReference type="Proteomes" id="UP000247647">
    <property type="component" value="Unassembled WGS sequence"/>
</dbReference>
<gene>
    <name evidence="2" type="ORF">BO87DRAFT_224226</name>
</gene>
<protein>
    <submittedName>
        <fullName evidence="2">Uncharacterized protein</fullName>
    </submittedName>
</protein>
<feature type="transmembrane region" description="Helical" evidence="1">
    <location>
        <begin position="39"/>
        <end position="62"/>
    </location>
</feature>
<keyword evidence="1" id="KW-0472">Membrane</keyword>
<dbReference type="EMBL" id="KZ821517">
    <property type="protein sequence ID" value="PYH28393.1"/>
    <property type="molecule type" value="Genomic_DNA"/>
</dbReference>
<evidence type="ECO:0000313" key="3">
    <source>
        <dbReference type="Proteomes" id="UP000247647"/>
    </source>
</evidence>
<dbReference type="AlphaFoldDB" id="A0A318Y7U5"/>
<accession>A0A318Y7U5</accession>
<evidence type="ECO:0000313" key="2">
    <source>
        <dbReference type="EMBL" id="PYH28393.1"/>
    </source>
</evidence>
<name>A0A318Y7U5_ASPNB</name>
<keyword evidence="1" id="KW-0812">Transmembrane</keyword>
<feature type="transmembrane region" description="Helical" evidence="1">
    <location>
        <begin position="89"/>
        <end position="107"/>
    </location>
</feature>
<dbReference type="GeneID" id="37121166"/>
<reference evidence="2" key="1">
    <citation type="submission" date="2016-12" db="EMBL/GenBank/DDBJ databases">
        <title>The genomes of Aspergillus section Nigri reveals drivers in fungal speciation.</title>
        <authorList>
            <consortium name="DOE Joint Genome Institute"/>
            <person name="Vesth T.C."/>
            <person name="Nybo J."/>
            <person name="Theobald S."/>
            <person name="Brandl J."/>
            <person name="Frisvad J.C."/>
            <person name="Nielsen K.F."/>
            <person name="Lyhne E.K."/>
            <person name="Kogle M.E."/>
            <person name="Kuo A."/>
            <person name="Riley R."/>
            <person name="Clum A."/>
            <person name="Nolan M."/>
            <person name="Lipzen A."/>
            <person name="Salamov A."/>
            <person name="Henrissat B."/>
            <person name="Wiebenga A."/>
            <person name="De Vries R.P."/>
            <person name="Grigoriev I.V."/>
            <person name="Mortensen U.H."/>
            <person name="Andersen M.R."/>
            <person name="Baker S.E."/>
        </authorList>
    </citation>
    <scope>NUCLEOTIDE SEQUENCE [LARGE SCALE GENOMIC DNA]</scope>
    <source>
        <strain evidence="2">CBS 115656</strain>
    </source>
</reference>
<keyword evidence="3" id="KW-1185">Reference proteome</keyword>
<dbReference type="RefSeq" id="XP_025473871.1">
    <property type="nucleotide sequence ID" value="XM_025618710.1"/>
</dbReference>
<proteinExistence type="predicted"/>